<dbReference type="InterPro" id="IPR042094">
    <property type="entry name" value="T2SS_GspF_sf"/>
</dbReference>
<dbReference type="GO" id="GO:0005886">
    <property type="term" value="C:plasma membrane"/>
    <property type="evidence" value="ECO:0007669"/>
    <property type="project" value="UniProtKB-SubCell"/>
</dbReference>
<dbReference type="PANTHER" id="PTHR30012:SF0">
    <property type="entry name" value="TYPE II SECRETION SYSTEM PROTEIN F-RELATED"/>
    <property type="match status" value="1"/>
</dbReference>
<feature type="transmembrane region" description="Helical" evidence="8">
    <location>
        <begin position="384"/>
        <end position="405"/>
    </location>
</feature>
<comment type="similarity">
    <text evidence="2">Belongs to the GSP F family.</text>
</comment>
<gene>
    <name evidence="10" type="ORF">A3J04_02205</name>
</gene>
<feature type="domain" description="Type II secretion system protein GspF" evidence="9">
    <location>
        <begin position="281"/>
        <end position="403"/>
    </location>
</feature>
<dbReference type="PANTHER" id="PTHR30012">
    <property type="entry name" value="GENERAL SECRETION PATHWAY PROTEIN"/>
    <property type="match status" value="1"/>
</dbReference>
<keyword evidence="6 8" id="KW-1133">Transmembrane helix</keyword>
<dbReference type="EMBL" id="MHNZ01000035">
    <property type="protein sequence ID" value="OGZ55237.1"/>
    <property type="molecule type" value="Genomic_DNA"/>
</dbReference>
<keyword evidence="4" id="KW-0997">Cell inner membrane</keyword>
<feature type="domain" description="Type II secretion system protein GspF" evidence="9">
    <location>
        <begin position="77"/>
        <end position="200"/>
    </location>
</feature>
<dbReference type="PRINTS" id="PR00812">
    <property type="entry name" value="BCTERIALGSPF"/>
</dbReference>
<feature type="transmembrane region" description="Helical" evidence="8">
    <location>
        <begin position="177"/>
        <end position="199"/>
    </location>
</feature>
<evidence type="ECO:0000313" key="10">
    <source>
        <dbReference type="EMBL" id="OGZ55237.1"/>
    </source>
</evidence>
<evidence type="ECO:0000256" key="1">
    <source>
        <dbReference type="ARBA" id="ARBA00004429"/>
    </source>
</evidence>
<feature type="transmembrane region" description="Helical" evidence="8">
    <location>
        <begin position="219"/>
        <end position="248"/>
    </location>
</feature>
<comment type="subcellular location">
    <subcellularLocation>
        <location evidence="1">Cell inner membrane</location>
        <topology evidence="1">Multi-pass membrane protein</topology>
    </subcellularLocation>
</comment>
<keyword evidence="5 8" id="KW-0812">Transmembrane</keyword>
<evidence type="ECO:0000256" key="3">
    <source>
        <dbReference type="ARBA" id="ARBA00022475"/>
    </source>
</evidence>
<sequence length="412" mass="45601">MSKFQYRARDVSGAEASGVRDAEDKFELARILRAEGFLLLEATDNTAGSAPRGFNFEISPDFLKKFQRVSIAEKIVFSKNLSVMIGAGLPLTRALDAMSRESHNQRFKDTISDLVDQIRRGKPFAESLSQHPKIFSSLYTSMIEAGEKSGKLRESLTVLANQLQADYDLIRKVRGAMMYPAVILSAMILIGILMMIYVVPTLQKVFEDINAPLPLATQFIIGLSVFLSNHTLLFFVSIAAVVGGLLYFRKTVVGKRFFNTFFIKAPLIGPLARKFNAARTARTMSSLLSAGVHVMEALDITARVVQNYHYAEVLVEAKKSVQRGDTISKVILSHEKLYPSLVGEMLSVGEETGESSRMLNEVATFYEQQVADTTRDLSTIIEPILMIVIGAAVGFFAISMISPMYTLVDVIQ</sequence>
<dbReference type="FunFam" id="1.20.81.30:FF:000001">
    <property type="entry name" value="Type II secretion system protein F"/>
    <property type="match status" value="1"/>
</dbReference>
<keyword evidence="7 8" id="KW-0472">Membrane</keyword>
<evidence type="ECO:0000256" key="5">
    <source>
        <dbReference type="ARBA" id="ARBA00022692"/>
    </source>
</evidence>
<evidence type="ECO:0000256" key="6">
    <source>
        <dbReference type="ARBA" id="ARBA00022989"/>
    </source>
</evidence>
<dbReference type="AlphaFoldDB" id="A0A1G2GYF2"/>
<evidence type="ECO:0000256" key="7">
    <source>
        <dbReference type="ARBA" id="ARBA00023136"/>
    </source>
</evidence>
<evidence type="ECO:0000259" key="9">
    <source>
        <dbReference type="Pfam" id="PF00482"/>
    </source>
</evidence>
<protein>
    <recommendedName>
        <fullName evidence="9">Type II secretion system protein GspF domain-containing protein</fullName>
    </recommendedName>
</protein>
<keyword evidence="3" id="KW-1003">Cell membrane</keyword>
<accession>A0A1G2GYF2</accession>
<dbReference type="InterPro" id="IPR018076">
    <property type="entry name" value="T2SS_GspF_dom"/>
</dbReference>
<reference evidence="10 11" key="1">
    <citation type="journal article" date="2016" name="Nat. Commun.">
        <title>Thousands of microbial genomes shed light on interconnected biogeochemical processes in an aquifer system.</title>
        <authorList>
            <person name="Anantharaman K."/>
            <person name="Brown C.T."/>
            <person name="Hug L.A."/>
            <person name="Sharon I."/>
            <person name="Castelle C.J."/>
            <person name="Probst A.J."/>
            <person name="Thomas B.C."/>
            <person name="Singh A."/>
            <person name="Wilkins M.J."/>
            <person name="Karaoz U."/>
            <person name="Brodie E.L."/>
            <person name="Williams K.H."/>
            <person name="Hubbard S.S."/>
            <person name="Banfield J.F."/>
        </authorList>
    </citation>
    <scope>NUCLEOTIDE SEQUENCE [LARGE SCALE GENOMIC DNA]</scope>
</reference>
<dbReference type="STRING" id="1802129.A3J04_02205"/>
<evidence type="ECO:0000256" key="8">
    <source>
        <dbReference type="SAM" id="Phobius"/>
    </source>
</evidence>
<evidence type="ECO:0000256" key="2">
    <source>
        <dbReference type="ARBA" id="ARBA00005745"/>
    </source>
</evidence>
<dbReference type="Proteomes" id="UP000177954">
    <property type="component" value="Unassembled WGS sequence"/>
</dbReference>
<dbReference type="Gene3D" id="1.20.81.30">
    <property type="entry name" value="Type II secretion system (T2SS), domain F"/>
    <property type="match status" value="2"/>
</dbReference>
<dbReference type="InterPro" id="IPR003004">
    <property type="entry name" value="GspF/PilC"/>
</dbReference>
<dbReference type="Pfam" id="PF00482">
    <property type="entry name" value="T2SSF"/>
    <property type="match status" value="2"/>
</dbReference>
<comment type="caution">
    <text evidence="10">The sequence shown here is derived from an EMBL/GenBank/DDBJ whole genome shotgun (WGS) entry which is preliminary data.</text>
</comment>
<evidence type="ECO:0000256" key="4">
    <source>
        <dbReference type="ARBA" id="ARBA00022519"/>
    </source>
</evidence>
<proteinExistence type="inferred from homology"/>
<name>A0A1G2GYF2_9BACT</name>
<organism evidence="10 11">
    <name type="scientific">Candidatus Ryanbacteria bacterium RIFCSPLOWO2_02_FULL_47_14</name>
    <dbReference type="NCBI Taxonomy" id="1802129"/>
    <lineage>
        <taxon>Bacteria</taxon>
        <taxon>Candidatus Ryaniibacteriota</taxon>
    </lineage>
</organism>
<evidence type="ECO:0000313" key="11">
    <source>
        <dbReference type="Proteomes" id="UP000177954"/>
    </source>
</evidence>